<reference evidence="10 11" key="1">
    <citation type="journal article" date="2003" name="PLoS Biol.">
        <title>The genome sequence of Caenorhabditis briggsae: a platform for comparative genomics.</title>
        <authorList>
            <person name="Stein L.D."/>
            <person name="Bao Z."/>
            <person name="Blasiar D."/>
            <person name="Blumenthal T."/>
            <person name="Brent M.R."/>
            <person name="Chen N."/>
            <person name="Chinwalla A."/>
            <person name="Clarke L."/>
            <person name="Clee C."/>
            <person name="Coghlan A."/>
            <person name="Coulson A."/>
            <person name="D'Eustachio P."/>
            <person name="Fitch D.H."/>
            <person name="Fulton L.A."/>
            <person name="Fulton R.E."/>
            <person name="Griffiths-Jones S."/>
            <person name="Harris T.W."/>
            <person name="Hillier L.W."/>
            <person name="Kamath R."/>
            <person name="Kuwabara P.E."/>
            <person name="Mardis E.R."/>
            <person name="Marra M.A."/>
            <person name="Miner T.L."/>
            <person name="Minx P."/>
            <person name="Mullikin J.C."/>
            <person name="Plumb R.W."/>
            <person name="Rogers J."/>
            <person name="Schein J.E."/>
            <person name="Sohrmann M."/>
            <person name="Spieth J."/>
            <person name="Stajich J.E."/>
            <person name="Wei C."/>
            <person name="Willey D."/>
            <person name="Wilson R.K."/>
            <person name="Durbin R."/>
            <person name="Waterston R.H."/>
        </authorList>
    </citation>
    <scope>NUCLEOTIDE SEQUENCE [LARGE SCALE GENOMIC DNA]</scope>
    <source>
        <strain evidence="10 11">AF16</strain>
    </source>
</reference>
<reference evidence="10 11" key="2">
    <citation type="journal article" date="2011" name="PLoS Genet.">
        <title>Caenorhabditis briggsae recombinant inbred line genotypes reveal inter-strain incompatibility and the evolution of recombination.</title>
        <authorList>
            <person name="Ross J.A."/>
            <person name="Koboldt D.C."/>
            <person name="Staisch J.E."/>
            <person name="Chamberlin H.M."/>
            <person name="Gupta B.P."/>
            <person name="Miller R.D."/>
            <person name="Baird S.E."/>
            <person name="Haag E.S."/>
        </authorList>
    </citation>
    <scope>NUCLEOTIDE SEQUENCE [LARGE SCALE GENOMIC DNA]</scope>
    <source>
        <strain evidence="10 11">AF16</strain>
    </source>
</reference>
<feature type="domain" description="Cation efflux protein cytoplasmic" evidence="9">
    <location>
        <begin position="284"/>
        <end position="359"/>
    </location>
</feature>
<accession>A8WR14</accession>
<evidence type="ECO:0000256" key="4">
    <source>
        <dbReference type="ARBA" id="ARBA00022692"/>
    </source>
</evidence>
<dbReference type="GO" id="GO:0016020">
    <property type="term" value="C:membrane"/>
    <property type="evidence" value="ECO:0000318"/>
    <property type="project" value="GO_Central"/>
</dbReference>
<dbReference type="STRING" id="6238.A8WR14"/>
<dbReference type="NCBIfam" id="TIGR01297">
    <property type="entry name" value="CDF"/>
    <property type="match status" value="1"/>
</dbReference>
<dbReference type="eggNOG" id="KOG1485">
    <property type="taxonomic scope" value="Eukaryota"/>
</dbReference>
<evidence type="ECO:0000256" key="2">
    <source>
        <dbReference type="ARBA" id="ARBA00008873"/>
    </source>
</evidence>
<feature type="transmembrane region" description="Helical" evidence="7">
    <location>
        <begin position="156"/>
        <end position="175"/>
    </location>
</feature>
<dbReference type="InterPro" id="IPR058533">
    <property type="entry name" value="Cation_efflux_TM"/>
</dbReference>
<dbReference type="Gene3D" id="1.20.1510.10">
    <property type="entry name" value="Cation efflux protein transmembrane domain"/>
    <property type="match status" value="1"/>
</dbReference>
<dbReference type="InterPro" id="IPR050291">
    <property type="entry name" value="CDF_Transporter"/>
</dbReference>
<keyword evidence="6 7" id="KW-0472">Membrane</keyword>
<dbReference type="WormBase" id="CBG01706">
    <property type="protein sequence ID" value="CBP06066"/>
    <property type="gene ID" value="WBGene00024901"/>
</dbReference>
<dbReference type="FunCoup" id="A8WR14">
    <property type="interactions" value="17"/>
</dbReference>
<dbReference type="SUPFAM" id="SSF160240">
    <property type="entry name" value="Cation efflux protein cytoplasmic domain-like"/>
    <property type="match status" value="1"/>
</dbReference>
<evidence type="ECO:0000256" key="3">
    <source>
        <dbReference type="ARBA" id="ARBA00022448"/>
    </source>
</evidence>
<dbReference type="KEGG" id="cbr:CBG_01706"/>
<dbReference type="InParanoid" id="A8WR14"/>
<evidence type="ECO:0000313" key="12">
    <source>
        <dbReference type="WormBase" id="CBG01706"/>
    </source>
</evidence>
<dbReference type="HOGENOM" id="CLU_013430_2_1_1"/>
<evidence type="ECO:0000313" key="10">
    <source>
        <dbReference type="EMBL" id="CAP22922.2"/>
    </source>
</evidence>
<evidence type="ECO:0000256" key="7">
    <source>
        <dbReference type="SAM" id="Phobius"/>
    </source>
</evidence>
<dbReference type="Pfam" id="PF01545">
    <property type="entry name" value="Cation_efflux"/>
    <property type="match status" value="1"/>
</dbReference>
<evidence type="ECO:0000256" key="5">
    <source>
        <dbReference type="ARBA" id="ARBA00022989"/>
    </source>
</evidence>
<dbReference type="Pfam" id="PF16916">
    <property type="entry name" value="ZT_dimer"/>
    <property type="match status" value="1"/>
</dbReference>
<evidence type="ECO:0000256" key="1">
    <source>
        <dbReference type="ARBA" id="ARBA00004141"/>
    </source>
</evidence>
<organism evidence="10 11">
    <name type="scientific">Caenorhabditis briggsae</name>
    <dbReference type="NCBI Taxonomy" id="6238"/>
    <lineage>
        <taxon>Eukaryota</taxon>
        <taxon>Metazoa</taxon>
        <taxon>Ecdysozoa</taxon>
        <taxon>Nematoda</taxon>
        <taxon>Chromadorea</taxon>
        <taxon>Rhabditida</taxon>
        <taxon>Rhabditina</taxon>
        <taxon>Rhabditomorpha</taxon>
        <taxon>Rhabditoidea</taxon>
        <taxon>Rhabditidae</taxon>
        <taxon>Peloderinae</taxon>
        <taxon>Caenorhabditis</taxon>
    </lineage>
</organism>
<proteinExistence type="inferred from homology"/>
<keyword evidence="4 7" id="KW-0812">Transmembrane</keyword>
<dbReference type="GeneID" id="8576140"/>
<dbReference type="FunFam" id="1.20.1510.10:FF:000005">
    <property type="entry name" value="Putative Cation diffusion facilitator 1"/>
    <property type="match status" value="1"/>
</dbReference>
<protein>
    <submittedName>
        <fullName evidence="10">Protein CBG01706</fullName>
    </submittedName>
</protein>
<dbReference type="InterPro" id="IPR027469">
    <property type="entry name" value="Cation_efflux_TMD_sf"/>
</dbReference>
<dbReference type="InterPro" id="IPR036837">
    <property type="entry name" value="Cation_efflux_CTD_sf"/>
</dbReference>
<dbReference type="GO" id="GO:0008324">
    <property type="term" value="F:monoatomic cation transmembrane transporter activity"/>
    <property type="evidence" value="ECO:0000318"/>
    <property type="project" value="GO_Central"/>
</dbReference>
<sequence>MKNSETLPLITRKAPVKYYHNDNVSRFERRRREKSKKEYYSRLDHLNELYEEDDKLMEGVTQPEEVILEYRRYLNIGFQNEKSTDRILANLSIALNLTLLFTNLLASILSGSLSIVSTFVDSLMDVTSGLIIGICLKLIKNTNMFNYPRGRARLELVGVIICSILMGIANTLLVVESIRSILSGNINPEMDIPTLSIMLGAAAVKIILCLVCYRRGSSSSIVLAMDMRNDIATTIVAIVCATIGDRYWPYADPLGAILVCGVIATSWYGHALEHVPHLVGKRAEGESLSRILKIVIEHDPRIKYVDHVMVYHTALEALAEVHIVLDENLPLRVTHDIAQGLEQKLMRLNFVERCFVHCDYECDGDK</sequence>
<dbReference type="PANTHER" id="PTHR43840:SF17">
    <property type="entry name" value="CATION EFFLUX PROTEIN CYTOPLASMIC DOMAIN-CONTAINING PROTEIN"/>
    <property type="match status" value="1"/>
</dbReference>
<comment type="similarity">
    <text evidence="2">Belongs to the cation diffusion facilitator (CDF) transporter (TC 2.A.4) family. SLC30A subfamily.</text>
</comment>
<comment type="subcellular location">
    <subcellularLocation>
        <location evidence="1">Membrane</location>
        <topology evidence="1">Multi-pass membrane protein</topology>
    </subcellularLocation>
</comment>
<name>A8WR14_CAEBR</name>
<gene>
    <name evidence="10 12" type="ORF">CBG01706</name>
    <name evidence="10" type="ORF">CBG_01706</name>
</gene>
<dbReference type="CTD" id="8576140"/>
<evidence type="ECO:0000313" key="11">
    <source>
        <dbReference type="Proteomes" id="UP000008549"/>
    </source>
</evidence>
<dbReference type="InterPro" id="IPR027470">
    <property type="entry name" value="Cation_efflux_CTD"/>
</dbReference>
<dbReference type="AlphaFoldDB" id="A8WR14"/>
<dbReference type="PANTHER" id="PTHR43840">
    <property type="entry name" value="MITOCHONDRIAL METAL TRANSPORTER 1-RELATED"/>
    <property type="match status" value="1"/>
</dbReference>
<dbReference type="EMBL" id="HE601298">
    <property type="protein sequence ID" value="CAP22922.2"/>
    <property type="molecule type" value="Genomic_DNA"/>
</dbReference>
<feature type="domain" description="Cation efflux protein transmembrane" evidence="8">
    <location>
        <begin position="91"/>
        <end position="278"/>
    </location>
</feature>
<dbReference type="Proteomes" id="UP000008549">
    <property type="component" value="Unassembled WGS sequence"/>
</dbReference>
<dbReference type="OMA" id="AICVCTF"/>
<dbReference type="SUPFAM" id="SSF161111">
    <property type="entry name" value="Cation efflux protein transmembrane domain-like"/>
    <property type="match status" value="1"/>
</dbReference>
<evidence type="ECO:0000256" key="6">
    <source>
        <dbReference type="ARBA" id="ARBA00023136"/>
    </source>
</evidence>
<dbReference type="InterPro" id="IPR002524">
    <property type="entry name" value="Cation_efflux"/>
</dbReference>
<keyword evidence="3" id="KW-0813">Transport</keyword>
<feature type="transmembrane region" description="Helical" evidence="7">
    <location>
        <begin position="195"/>
        <end position="213"/>
    </location>
</feature>
<keyword evidence="5 7" id="KW-1133">Transmembrane helix</keyword>
<keyword evidence="11" id="KW-1185">Reference proteome</keyword>
<dbReference type="Gene3D" id="3.30.70.1350">
    <property type="entry name" value="Cation efflux protein, cytoplasmic domain"/>
    <property type="match status" value="1"/>
</dbReference>
<evidence type="ECO:0000259" key="9">
    <source>
        <dbReference type="Pfam" id="PF16916"/>
    </source>
</evidence>
<dbReference type="RefSeq" id="XP_045091905.1">
    <property type="nucleotide sequence ID" value="XM_045235853.1"/>
</dbReference>
<evidence type="ECO:0000259" key="8">
    <source>
        <dbReference type="Pfam" id="PF01545"/>
    </source>
</evidence>
<feature type="transmembrane region" description="Helical" evidence="7">
    <location>
        <begin position="115"/>
        <end position="136"/>
    </location>
</feature>
<feature type="transmembrane region" description="Helical" evidence="7">
    <location>
        <begin position="87"/>
        <end position="109"/>
    </location>
</feature>